<dbReference type="EMBL" id="AKRT01000353">
    <property type="protein sequence ID" value="EIR16522.1"/>
    <property type="molecule type" value="Genomic_DNA"/>
</dbReference>
<protein>
    <submittedName>
        <fullName evidence="1">Uncharacterized protein</fullName>
    </submittedName>
</protein>
<accession>A0AB72ZK37</accession>
<dbReference type="GeneID" id="57975999"/>
<dbReference type="AlphaFoldDB" id="A0AB72ZK37"/>
<evidence type="ECO:0000313" key="1">
    <source>
        <dbReference type="EMBL" id="EIR16522.1"/>
    </source>
</evidence>
<dbReference type="Proteomes" id="UP000003231">
    <property type="component" value="Unassembled WGS sequence"/>
</dbReference>
<proteinExistence type="predicted"/>
<evidence type="ECO:0000313" key="2">
    <source>
        <dbReference type="Proteomes" id="UP000003231"/>
    </source>
</evidence>
<comment type="caution">
    <text evidence="1">The sequence shown here is derived from an EMBL/GenBank/DDBJ whole genome shotgun (WGS) entry which is preliminary data.</text>
</comment>
<organism evidence="1 2">
    <name type="scientific">Yersinia pestis PY-08</name>
    <dbReference type="NCBI Taxonomy" id="992134"/>
    <lineage>
        <taxon>Bacteria</taxon>
        <taxon>Pseudomonadati</taxon>
        <taxon>Pseudomonadota</taxon>
        <taxon>Gammaproteobacteria</taxon>
        <taxon>Enterobacterales</taxon>
        <taxon>Yersiniaceae</taxon>
        <taxon>Yersinia</taxon>
    </lineage>
</organism>
<sequence>MLWLRIICQLANQIHSPGESKFHKPSLTSILQLIKLHSINEHFLTVFIFFLRYTLFFYQELFLRLPKLLLLKNTTSGGIS</sequence>
<gene>
    <name evidence="1" type="ORF">YPPY08_3123</name>
</gene>
<reference evidence="1 2" key="1">
    <citation type="submission" date="2012-05" db="EMBL/GenBank/DDBJ databases">
        <title>Genome sequence of Yersinia Pestis PY-08.</title>
        <authorList>
            <person name="Santana-Cruz I."/>
            <person name="Sengamalay N."/>
            <person name="McCracken C."/>
            <person name="Daugherty S.C."/>
            <person name="Maroo A."/>
            <person name="Vara P.G."/>
            <person name="Tallon L.J."/>
            <person name="Sadzewicz L."/>
            <person name="Vinetz J.M."/>
            <person name="Cespedes Zambrano M.J."/>
            <person name="Fraser-Liggett C.M."/>
            <person name="Tettelin H."/>
        </authorList>
    </citation>
    <scope>NUCLEOTIDE SEQUENCE [LARGE SCALE GENOMIC DNA]</scope>
    <source>
        <strain evidence="1 2">PY-08</strain>
    </source>
</reference>
<dbReference type="RefSeq" id="WP_002216017.1">
    <property type="nucleotide sequence ID" value="NZ_AKRT01000353.1"/>
</dbReference>
<name>A0AB72ZK37_YERPE</name>